<dbReference type="AlphaFoldDB" id="A0A1D8JK00"/>
<dbReference type="KEGG" id="surl:BI350_01770"/>
<feature type="domain" description="ScoMcrA-like SRA" evidence="1">
    <location>
        <begin position="57"/>
        <end position="177"/>
    </location>
</feature>
<proteinExistence type="predicted"/>
<gene>
    <name evidence="2" type="ORF">BI350_01770</name>
</gene>
<reference evidence="2 3" key="1">
    <citation type="submission" date="2016-09" db="EMBL/GenBank/DDBJ databases">
        <title>Complete genome sequence of the Lysinibacillus sphaericus LMG 22257, a specie of Bacillus with ureolytic activity that can effectively biodeposit calcium carbonate.</title>
        <authorList>
            <person name="Yan W."/>
        </authorList>
    </citation>
    <scope>NUCLEOTIDE SEQUENCE [LARGE SCALE GENOMIC DNA]</scope>
    <source>
        <strain evidence="2 3">LMG 22257</strain>
    </source>
</reference>
<dbReference type="EMBL" id="CP017560">
    <property type="protein sequence ID" value="AOV09037.1"/>
    <property type="molecule type" value="Genomic_DNA"/>
</dbReference>
<sequence length="181" mass="20979">MISKYNLTSYGLAELVKEGLPHYKSGKVRYFPKSEVDAWMASQQKEIDMLKTGMKINNNTLAKTFKCSTQGGMRRSHKTNTLVLIAKPTNEVYIDRWENDILHYTGMGQIGDQKLKGNQNITLFESNTNNIDIHLFEVLKPNEYTYMGKVRLAYQPYQVVEKDSQNNSRYVWKFPLRLIGD</sequence>
<name>A0A1D8JK00_9BACL</name>
<organism evidence="2 3">
    <name type="scientific">Sporosarcina ureilytica</name>
    <dbReference type="NCBI Taxonomy" id="298596"/>
    <lineage>
        <taxon>Bacteria</taxon>
        <taxon>Bacillati</taxon>
        <taxon>Bacillota</taxon>
        <taxon>Bacilli</taxon>
        <taxon>Bacillales</taxon>
        <taxon>Caryophanaceae</taxon>
        <taxon>Sporosarcina</taxon>
    </lineage>
</organism>
<dbReference type="Pfam" id="PF26348">
    <property type="entry name" value="SRA_ScoMcrA"/>
    <property type="match status" value="1"/>
</dbReference>
<dbReference type="Proteomes" id="UP000185746">
    <property type="component" value="Chromosome"/>
</dbReference>
<accession>A0A1D8JK00</accession>
<evidence type="ECO:0000313" key="2">
    <source>
        <dbReference type="EMBL" id="AOV09037.1"/>
    </source>
</evidence>
<evidence type="ECO:0000313" key="3">
    <source>
        <dbReference type="Proteomes" id="UP000185746"/>
    </source>
</evidence>
<protein>
    <recommendedName>
        <fullName evidence="1">ScoMcrA-like SRA domain-containing protein</fullName>
    </recommendedName>
</protein>
<evidence type="ECO:0000259" key="1">
    <source>
        <dbReference type="Pfam" id="PF26348"/>
    </source>
</evidence>
<keyword evidence="3" id="KW-1185">Reference proteome</keyword>
<dbReference type="InterPro" id="IPR058712">
    <property type="entry name" value="SRA_ScoMcrA"/>
</dbReference>